<keyword evidence="4" id="KW-1185">Reference proteome</keyword>
<comment type="caution">
    <text evidence="3">The sequence shown here is derived from an EMBL/GenBank/DDBJ whole genome shotgun (WGS) entry which is preliminary data.</text>
</comment>
<proteinExistence type="predicted"/>
<feature type="region of interest" description="Disordered" evidence="1">
    <location>
        <begin position="1"/>
        <end position="26"/>
    </location>
</feature>
<reference evidence="3 4" key="1">
    <citation type="journal article" date="2021" name="Sci. Rep.">
        <title>The genome of the diatom Chaetoceros tenuissimus carries an ancient integrated fragment of an extant virus.</title>
        <authorList>
            <person name="Hongo Y."/>
            <person name="Kimura K."/>
            <person name="Takaki Y."/>
            <person name="Yoshida Y."/>
            <person name="Baba S."/>
            <person name="Kobayashi G."/>
            <person name="Nagasaki K."/>
            <person name="Hano T."/>
            <person name="Tomaru Y."/>
        </authorList>
    </citation>
    <scope>NUCLEOTIDE SEQUENCE [LARGE SCALE GENOMIC DNA]</scope>
    <source>
        <strain evidence="3 4">NIES-3715</strain>
    </source>
</reference>
<keyword evidence="2" id="KW-0812">Transmembrane</keyword>
<feature type="transmembrane region" description="Helical" evidence="2">
    <location>
        <begin position="82"/>
        <end position="103"/>
    </location>
</feature>
<name>A0AAD3DAH5_9STRA</name>
<evidence type="ECO:0000313" key="3">
    <source>
        <dbReference type="EMBL" id="GFH60778.1"/>
    </source>
</evidence>
<organism evidence="3 4">
    <name type="scientific">Chaetoceros tenuissimus</name>
    <dbReference type="NCBI Taxonomy" id="426638"/>
    <lineage>
        <taxon>Eukaryota</taxon>
        <taxon>Sar</taxon>
        <taxon>Stramenopiles</taxon>
        <taxon>Ochrophyta</taxon>
        <taxon>Bacillariophyta</taxon>
        <taxon>Coscinodiscophyceae</taxon>
        <taxon>Chaetocerotophycidae</taxon>
        <taxon>Chaetocerotales</taxon>
        <taxon>Chaetocerotaceae</taxon>
        <taxon>Chaetoceros</taxon>
    </lineage>
</organism>
<gene>
    <name evidence="3" type="ORF">CTEN210_17254</name>
</gene>
<evidence type="ECO:0000256" key="2">
    <source>
        <dbReference type="SAM" id="Phobius"/>
    </source>
</evidence>
<evidence type="ECO:0000313" key="4">
    <source>
        <dbReference type="Proteomes" id="UP001054902"/>
    </source>
</evidence>
<protein>
    <submittedName>
        <fullName evidence="3">Uncharacterized protein</fullName>
    </submittedName>
</protein>
<keyword evidence="2" id="KW-0472">Membrane</keyword>
<keyword evidence="2" id="KW-1133">Transmembrane helix</keyword>
<accession>A0AAD3DAH5</accession>
<dbReference type="EMBL" id="BLLK01000069">
    <property type="protein sequence ID" value="GFH60778.1"/>
    <property type="molecule type" value="Genomic_DNA"/>
</dbReference>
<feature type="transmembrane region" description="Helical" evidence="2">
    <location>
        <begin position="44"/>
        <end position="62"/>
    </location>
</feature>
<dbReference type="AlphaFoldDB" id="A0AAD3DAH5"/>
<dbReference type="Proteomes" id="UP001054902">
    <property type="component" value="Unassembled WGS sequence"/>
</dbReference>
<sequence length="263" mass="29614">MTSLSPDEESRSSPHMNSYEVEKNHQKKKEESIRNFVDRYKRRIKIAITLVVMVLSILSITSNSIVASNLSVPVSGDNGQRFALLSIILSLIVSSSVVVKQVFLQYLDSLRTVHNKIRGEINRFMEENNILHNTVNDLSTQVNRLKPIEVAFSNVIGDSVEDAESLNIAIRENAHIVEELSKLTTMQFHEELIKTVLKRDRDQDSRIGDRETKALFARLRSMKGVDVDENGLKDLLEKSDGSLGTIIAFIKGEKLEVDAGYMA</sequence>
<evidence type="ECO:0000256" key="1">
    <source>
        <dbReference type="SAM" id="MobiDB-lite"/>
    </source>
</evidence>